<dbReference type="PANTHER" id="PTHR45339:SF5">
    <property type="entry name" value="HISTIDINE KINASE"/>
    <property type="match status" value="1"/>
</dbReference>
<dbReference type="InterPro" id="IPR000014">
    <property type="entry name" value="PAS"/>
</dbReference>
<keyword evidence="3 11" id="KW-0597">Phosphoprotein</keyword>
<dbReference type="InterPro" id="IPR003661">
    <property type="entry name" value="HisK_dim/P_dom"/>
</dbReference>
<evidence type="ECO:0000256" key="12">
    <source>
        <dbReference type="SAM" id="Phobius"/>
    </source>
</evidence>
<dbReference type="SUPFAM" id="SSF55785">
    <property type="entry name" value="PYP-like sensor domain (PAS domain)"/>
    <property type="match status" value="2"/>
</dbReference>
<dbReference type="Pfam" id="PF02518">
    <property type="entry name" value="HATPase_c"/>
    <property type="match status" value="1"/>
</dbReference>
<dbReference type="EC" id="2.7.13.3" evidence="2"/>
<evidence type="ECO:0000256" key="5">
    <source>
        <dbReference type="ARBA" id="ARBA00022741"/>
    </source>
</evidence>
<comment type="catalytic activity">
    <reaction evidence="1">
        <text>ATP + protein L-histidine = ADP + protein N-phospho-L-histidine.</text>
        <dbReference type="EC" id="2.7.13.3"/>
    </reaction>
</comment>
<dbReference type="SMART" id="SM00388">
    <property type="entry name" value="HisKA"/>
    <property type="match status" value="1"/>
</dbReference>
<keyword evidence="12" id="KW-0812">Transmembrane</keyword>
<feature type="modified residue" description="4-aspartylphosphate" evidence="11">
    <location>
        <position position="865"/>
    </location>
</feature>
<dbReference type="STRING" id="1348114.OM33_20260"/>
<feature type="domain" description="PAC" evidence="16">
    <location>
        <begin position="500"/>
        <end position="554"/>
    </location>
</feature>
<dbReference type="SMART" id="SM00086">
    <property type="entry name" value="PAC"/>
    <property type="match status" value="2"/>
</dbReference>
<dbReference type="CDD" id="cd00130">
    <property type="entry name" value="PAS"/>
    <property type="match status" value="2"/>
</dbReference>
<dbReference type="eggNOG" id="COG5002">
    <property type="taxonomic scope" value="Bacteria"/>
</dbReference>
<dbReference type="GO" id="GO:0000155">
    <property type="term" value="F:phosphorelay sensor kinase activity"/>
    <property type="evidence" value="ECO:0007669"/>
    <property type="project" value="InterPro"/>
</dbReference>
<dbReference type="InterPro" id="IPR004358">
    <property type="entry name" value="Sig_transdc_His_kin-like_C"/>
</dbReference>
<evidence type="ECO:0000313" key="18">
    <source>
        <dbReference type="Proteomes" id="UP000030341"/>
    </source>
</evidence>
<keyword evidence="7" id="KW-0067">ATP-binding</keyword>
<dbReference type="KEGG" id="pseo:OM33_20260"/>
<evidence type="ECO:0000259" key="13">
    <source>
        <dbReference type="PROSITE" id="PS50109"/>
    </source>
</evidence>
<dbReference type="InterPro" id="IPR013655">
    <property type="entry name" value="PAS_fold_3"/>
</dbReference>
<evidence type="ECO:0000256" key="9">
    <source>
        <dbReference type="ARBA" id="ARBA00064003"/>
    </source>
</evidence>
<dbReference type="PROSITE" id="PS50112">
    <property type="entry name" value="PAS"/>
    <property type="match status" value="1"/>
</dbReference>
<dbReference type="Gene3D" id="3.40.50.2300">
    <property type="match status" value="2"/>
</dbReference>
<dbReference type="OrthoDB" id="9810730at2"/>
<comment type="subunit">
    <text evidence="9">At low DSF concentrations, interacts with RpfF.</text>
</comment>
<evidence type="ECO:0000259" key="16">
    <source>
        <dbReference type="PROSITE" id="PS50113"/>
    </source>
</evidence>
<feature type="domain" description="Response regulatory" evidence="14">
    <location>
        <begin position="810"/>
        <end position="932"/>
    </location>
</feature>
<feature type="domain" description="PAS" evidence="15">
    <location>
        <begin position="293"/>
        <end position="368"/>
    </location>
</feature>
<dbReference type="SMART" id="SM00387">
    <property type="entry name" value="HATPase_c"/>
    <property type="match status" value="1"/>
</dbReference>
<feature type="transmembrane region" description="Helical" evidence="12">
    <location>
        <begin position="15"/>
        <end position="37"/>
    </location>
</feature>
<dbReference type="SMART" id="SM00091">
    <property type="entry name" value="PAS"/>
    <property type="match status" value="2"/>
</dbReference>
<dbReference type="PROSITE" id="PS50110">
    <property type="entry name" value="RESPONSE_REGULATORY"/>
    <property type="match status" value="2"/>
</dbReference>
<dbReference type="InterPro" id="IPR003594">
    <property type="entry name" value="HATPase_dom"/>
</dbReference>
<evidence type="ECO:0000256" key="11">
    <source>
        <dbReference type="PROSITE-ProRule" id="PRU00169"/>
    </source>
</evidence>
<evidence type="ECO:0000256" key="6">
    <source>
        <dbReference type="ARBA" id="ARBA00022777"/>
    </source>
</evidence>
<dbReference type="Gene3D" id="3.30.450.20">
    <property type="entry name" value="PAS domain"/>
    <property type="match status" value="2"/>
</dbReference>
<evidence type="ECO:0000256" key="4">
    <source>
        <dbReference type="ARBA" id="ARBA00022679"/>
    </source>
</evidence>
<dbReference type="InterPro" id="IPR001789">
    <property type="entry name" value="Sig_transdc_resp-reg_receiver"/>
</dbReference>
<dbReference type="InterPro" id="IPR036890">
    <property type="entry name" value="HATPase_C_sf"/>
</dbReference>
<evidence type="ECO:0000313" key="17">
    <source>
        <dbReference type="EMBL" id="AIY67369.1"/>
    </source>
</evidence>
<feature type="transmembrane region" description="Helical" evidence="12">
    <location>
        <begin position="253"/>
        <end position="272"/>
    </location>
</feature>
<dbReference type="PROSITE" id="PS50113">
    <property type="entry name" value="PAC"/>
    <property type="match status" value="2"/>
</dbReference>
<dbReference type="FunFam" id="1.10.287.130:FF:000002">
    <property type="entry name" value="Two-component osmosensing histidine kinase"/>
    <property type="match status" value="1"/>
</dbReference>
<dbReference type="PRINTS" id="PR00344">
    <property type="entry name" value="BCTRLSENSOR"/>
</dbReference>
<dbReference type="AlphaFoldDB" id="A0A0A7EL50"/>
<evidence type="ECO:0000259" key="15">
    <source>
        <dbReference type="PROSITE" id="PS50112"/>
    </source>
</evidence>
<keyword evidence="6 17" id="KW-0418">Kinase</keyword>
<dbReference type="InterPro" id="IPR035965">
    <property type="entry name" value="PAS-like_dom_sf"/>
</dbReference>
<proteinExistence type="predicted"/>
<keyword evidence="5" id="KW-0547">Nucleotide-binding</keyword>
<dbReference type="CDD" id="cd16922">
    <property type="entry name" value="HATPase_EvgS-ArcB-TorS-like"/>
    <property type="match status" value="1"/>
</dbReference>
<keyword evidence="4" id="KW-0808">Transferase</keyword>
<dbReference type="eggNOG" id="COG0642">
    <property type="taxonomic scope" value="Bacteria"/>
</dbReference>
<dbReference type="GO" id="GO:0005524">
    <property type="term" value="F:ATP binding"/>
    <property type="evidence" value="ECO:0007669"/>
    <property type="project" value="UniProtKB-KW"/>
</dbReference>
<reference evidence="17 18" key="1">
    <citation type="submission" date="2014-11" db="EMBL/GenBank/DDBJ databases">
        <title>Complete Genome Sequence of Pseudoalteromonas sp. Strain OCN003 Isolated from Kaneohe Bay, Oahu, Hawaii.</title>
        <authorList>
            <person name="Beurmann S."/>
            <person name="Videau P."/>
            <person name="Ushijima B."/>
            <person name="Smith A.M."/>
            <person name="Aeby G.S."/>
            <person name="Callahan S.M."/>
            <person name="Belcaid M."/>
        </authorList>
    </citation>
    <scope>NUCLEOTIDE SEQUENCE [LARGE SCALE GENOMIC DNA]</scope>
    <source>
        <strain evidence="17 18">OCN003</strain>
    </source>
</reference>
<dbReference type="PANTHER" id="PTHR45339">
    <property type="entry name" value="HYBRID SIGNAL TRANSDUCTION HISTIDINE KINASE J"/>
    <property type="match status" value="1"/>
</dbReference>
<dbReference type="SMART" id="SM00448">
    <property type="entry name" value="REC"/>
    <property type="match status" value="2"/>
</dbReference>
<evidence type="ECO:0000256" key="2">
    <source>
        <dbReference type="ARBA" id="ARBA00012438"/>
    </source>
</evidence>
<sequence length="1098" mass="122355">MEKQVNKFQLSVNHAFLLFVLLSLLLSVLVSSLLVGFTTDKSMREYHSNYAQTEAQLSARYVQQFLETRLQLLHDLASQPILINGVMGSDVSTASLADYLDSYQIVGNKEPIWLVNIANELVYSNQPNTLFELQAPWLEKLLMEETAHVITLIEEGDSAYFLLAVPVKYNGLSEGALIVKFERGLTMLLEDVINSDTYAVTLTGNWLSFSTINPLLEYQSVSSLSLGDTGLTLDSQFNQQLVEQRVMSIISKVASAIMVSLVVAWVVLYLVGHKLLLDPYRRLAESESAIKQSEERFKVAVAGSSDGIWDWNIEHNTVFYSPRFRELLGYQGDDLEAYPNTFISFEKVLHPDEKEYVKERVVAHLKDKEPFDVEYRLRSKNGDYLFFRAKGTALWNEAGKATRMAGSITDITEQKLAQKALQAAKERNDLLAQAIEACNLGISISDATKPDNPLIFINSGFEKMTGYGSEVLGSNCRFLQGQETSQEAIKQIKQALVDKTKIRIELLNYRKDGTAFWNNLLISPVFDEEQQLVAFVGIQQDITERIETSKALEQAKHQAEHANNAKSEFLASMSHEIRTPMNGVLGMLNLLLNTDLNKEQQHRTNVAISSANTLLNLLNDILDFSKIDAGKLELENIEFDLRAMMGEFAEASAIQAHQKNLELVLDITGINKKTVTGDPTRLRQILHNLVGNAIKFTARGEVVIKATLEEHNDENWQFECEISDTGIGISKEQQEKLFKSFSQVDASTTRKYGGTGLGLAIVKNLCSLMGGDISVHSEIGKGCTFKFTLSLGKSNSVQADIPIIDIKKLNVLIVDDNKTNLDVLRGQLEFWGATVTEALSAKQAIEVCEAFFDKHHKCFDIALLDMQMPEVDGAELGRQIKHHAQLKDTKLVMMTSMNHQGDAAFFAKLGFSGYFPKPATTSDLLDALAIVVDGGDAYKQADPLVTRHYIQTLQTQKIPDEIAWDSRIRILLAEDNQVNQIVAQSTLNKLGLMDITVAANGEEVIRHLKQCEADSPFSIILMDCQMPEMDGYDATKAIRQGEAGERFTSIPIVAMTANAMVGDKEKCLAAGMDDYVSKPIVESNLKTKLLNWLPHKTS</sequence>
<evidence type="ECO:0000256" key="3">
    <source>
        <dbReference type="ARBA" id="ARBA00022553"/>
    </source>
</evidence>
<dbReference type="Gene3D" id="3.30.565.10">
    <property type="entry name" value="Histidine kinase-like ATPase, C-terminal domain"/>
    <property type="match status" value="1"/>
</dbReference>
<dbReference type="Gene3D" id="1.10.287.130">
    <property type="match status" value="1"/>
</dbReference>
<evidence type="ECO:0000256" key="10">
    <source>
        <dbReference type="ARBA" id="ARBA00068150"/>
    </source>
</evidence>
<feature type="domain" description="Response regulatory" evidence="14">
    <location>
        <begin position="969"/>
        <end position="1093"/>
    </location>
</feature>
<dbReference type="InterPro" id="IPR005467">
    <property type="entry name" value="His_kinase_dom"/>
</dbReference>
<keyword evidence="8" id="KW-0902">Two-component regulatory system</keyword>
<dbReference type="PROSITE" id="PS50109">
    <property type="entry name" value="HIS_KIN"/>
    <property type="match status" value="1"/>
</dbReference>
<dbReference type="Pfam" id="PF08447">
    <property type="entry name" value="PAS_3"/>
    <property type="match status" value="1"/>
</dbReference>
<dbReference type="InterPro" id="IPR011006">
    <property type="entry name" value="CheY-like_superfamily"/>
</dbReference>
<keyword evidence="12" id="KW-1133">Transmembrane helix</keyword>
<dbReference type="InterPro" id="IPR000700">
    <property type="entry name" value="PAS-assoc_C"/>
</dbReference>
<name>A0A0A7EL50_9GAMM</name>
<keyword evidence="18" id="KW-1185">Reference proteome</keyword>
<evidence type="ECO:0000256" key="8">
    <source>
        <dbReference type="ARBA" id="ARBA00023012"/>
    </source>
</evidence>
<accession>A0A0A7EL50</accession>
<dbReference type="RefSeq" id="WP_040136304.1">
    <property type="nucleotide sequence ID" value="NZ_CP009889.1"/>
</dbReference>
<organism evidence="17 18">
    <name type="scientific">Pseudoalteromonas piratica</name>
    <dbReference type="NCBI Taxonomy" id="1348114"/>
    <lineage>
        <taxon>Bacteria</taxon>
        <taxon>Pseudomonadati</taxon>
        <taxon>Pseudomonadota</taxon>
        <taxon>Gammaproteobacteria</taxon>
        <taxon>Alteromonadales</taxon>
        <taxon>Pseudoalteromonadaceae</taxon>
        <taxon>Pseudoalteromonas</taxon>
    </lineage>
</organism>
<feature type="modified residue" description="4-aspartylphosphate" evidence="11">
    <location>
        <position position="1023"/>
    </location>
</feature>
<dbReference type="Pfam" id="PF13426">
    <property type="entry name" value="PAS_9"/>
    <property type="match status" value="1"/>
</dbReference>
<dbReference type="NCBIfam" id="TIGR00229">
    <property type="entry name" value="sensory_box"/>
    <property type="match status" value="2"/>
</dbReference>
<dbReference type="EMBL" id="CP009889">
    <property type="protein sequence ID" value="AIY67369.1"/>
    <property type="molecule type" value="Genomic_DNA"/>
</dbReference>
<feature type="domain" description="PAC" evidence="16">
    <location>
        <begin position="371"/>
        <end position="423"/>
    </location>
</feature>
<dbReference type="Pfam" id="PF00512">
    <property type="entry name" value="HisKA"/>
    <property type="match status" value="1"/>
</dbReference>
<feature type="domain" description="Histidine kinase" evidence="13">
    <location>
        <begin position="572"/>
        <end position="793"/>
    </location>
</feature>
<dbReference type="InterPro" id="IPR001610">
    <property type="entry name" value="PAC"/>
</dbReference>
<dbReference type="HOGENOM" id="CLU_009644_0_0_6"/>
<dbReference type="SUPFAM" id="SSF47384">
    <property type="entry name" value="Homodimeric domain of signal transducing histidine kinase"/>
    <property type="match status" value="1"/>
</dbReference>
<dbReference type="SUPFAM" id="SSF52172">
    <property type="entry name" value="CheY-like"/>
    <property type="match status" value="2"/>
</dbReference>
<dbReference type="Proteomes" id="UP000030341">
    <property type="component" value="Chromosome 2"/>
</dbReference>
<protein>
    <recommendedName>
        <fullName evidence="10">Sensory/regulatory protein RpfC</fullName>
        <ecNumber evidence="2">2.7.13.3</ecNumber>
    </recommendedName>
</protein>
<dbReference type="CDD" id="cd17546">
    <property type="entry name" value="REC_hyHK_CKI1_RcsC-like"/>
    <property type="match status" value="2"/>
</dbReference>
<gene>
    <name evidence="17" type="ORF">OM33_20260</name>
</gene>
<keyword evidence="12" id="KW-0472">Membrane</keyword>
<dbReference type="SUPFAM" id="SSF55874">
    <property type="entry name" value="ATPase domain of HSP90 chaperone/DNA topoisomerase II/histidine kinase"/>
    <property type="match status" value="1"/>
</dbReference>
<evidence type="ECO:0000256" key="7">
    <source>
        <dbReference type="ARBA" id="ARBA00022840"/>
    </source>
</evidence>
<dbReference type="CDD" id="cd00082">
    <property type="entry name" value="HisKA"/>
    <property type="match status" value="1"/>
</dbReference>
<evidence type="ECO:0000259" key="14">
    <source>
        <dbReference type="PROSITE" id="PS50110"/>
    </source>
</evidence>
<dbReference type="InterPro" id="IPR036097">
    <property type="entry name" value="HisK_dim/P_sf"/>
</dbReference>
<dbReference type="Pfam" id="PF00072">
    <property type="entry name" value="Response_reg"/>
    <property type="match status" value="2"/>
</dbReference>
<evidence type="ECO:0000256" key="1">
    <source>
        <dbReference type="ARBA" id="ARBA00000085"/>
    </source>
</evidence>
<dbReference type="FunFam" id="3.30.565.10:FF:000010">
    <property type="entry name" value="Sensor histidine kinase RcsC"/>
    <property type="match status" value="1"/>
</dbReference>